<reference evidence="5 6" key="1">
    <citation type="journal article" date="2017" name="Mol. Biol. Evol.">
        <title>The 4-celled Tetrabaena socialis nuclear genome reveals the essential components for genetic control of cell number at the origin of multicellularity in the volvocine lineage.</title>
        <authorList>
            <person name="Featherston J."/>
            <person name="Arakaki Y."/>
            <person name="Hanschen E.R."/>
            <person name="Ferris P.J."/>
            <person name="Michod R.E."/>
            <person name="Olson B.J.S.C."/>
            <person name="Nozaki H."/>
            <person name="Durand P.M."/>
        </authorList>
    </citation>
    <scope>NUCLEOTIDE SEQUENCE [LARGE SCALE GENOMIC DNA]</scope>
    <source>
        <strain evidence="5 6">NIES-571</strain>
    </source>
</reference>
<dbReference type="SUPFAM" id="SSF48403">
    <property type="entry name" value="Ankyrin repeat"/>
    <property type="match status" value="1"/>
</dbReference>
<dbReference type="PROSITE" id="PS50088">
    <property type="entry name" value="ANK_REPEAT"/>
    <property type="match status" value="2"/>
</dbReference>
<name>A0A2J7ZYQ4_9CHLO</name>
<keyword evidence="2 3" id="KW-0040">ANK repeat</keyword>
<dbReference type="EMBL" id="PGGS01000308">
    <property type="protein sequence ID" value="PNH05403.1"/>
    <property type="molecule type" value="Genomic_DNA"/>
</dbReference>
<gene>
    <name evidence="5" type="ORF">TSOC_008333</name>
</gene>
<feature type="domain" description="TIR" evidence="4">
    <location>
        <begin position="19"/>
        <end position="152"/>
    </location>
</feature>
<dbReference type="InterPro" id="IPR000157">
    <property type="entry name" value="TIR_dom"/>
</dbReference>
<keyword evidence="1" id="KW-0677">Repeat</keyword>
<dbReference type="SUPFAM" id="SSF52200">
    <property type="entry name" value="Toll/Interleukin receptor TIR domain"/>
    <property type="match status" value="1"/>
</dbReference>
<evidence type="ECO:0000256" key="1">
    <source>
        <dbReference type="ARBA" id="ARBA00022737"/>
    </source>
</evidence>
<dbReference type="SMART" id="SM00248">
    <property type="entry name" value="ANK"/>
    <property type="match status" value="2"/>
</dbReference>
<dbReference type="PROSITE" id="PS50297">
    <property type="entry name" value="ANK_REP_REGION"/>
    <property type="match status" value="2"/>
</dbReference>
<dbReference type="Gene3D" id="3.40.50.10140">
    <property type="entry name" value="Toll/interleukin-1 receptor homology (TIR) domain"/>
    <property type="match status" value="1"/>
</dbReference>
<evidence type="ECO:0000256" key="2">
    <source>
        <dbReference type="ARBA" id="ARBA00023043"/>
    </source>
</evidence>
<evidence type="ECO:0000256" key="3">
    <source>
        <dbReference type="PROSITE-ProRule" id="PRU00023"/>
    </source>
</evidence>
<dbReference type="Proteomes" id="UP000236333">
    <property type="component" value="Unassembled WGS sequence"/>
</dbReference>
<feature type="repeat" description="ANK" evidence="3">
    <location>
        <begin position="269"/>
        <end position="301"/>
    </location>
</feature>
<proteinExistence type="predicted"/>
<dbReference type="Gene3D" id="1.25.40.20">
    <property type="entry name" value="Ankyrin repeat-containing domain"/>
    <property type="match status" value="1"/>
</dbReference>
<comment type="caution">
    <text evidence="5">The sequence shown here is derived from an EMBL/GenBank/DDBJ whole genome shotgun (WGS) entry which is preliminary data.</text>
</comment>
<dbReference type="InterPro" id="IPR002110">
    <property type="entry name" value="Ankyrin_rpt"/>
</dbReference>
<evidence type="ECO:0000313" key="6">
    <source>
        <dbReference type="Proteomes" id="UP000236333"/>
    </source>
</evidence>
<dbReference type="PANTHER" id="PTHR24171">
    <property type="entry name" value="ANKYRIN REPEAT DOMAIN-CONTAINING PROTEIN 39-RELATED"/>
    <property type="match status" value="1"/>
</dbReference>
<feature type="repeat" description="ANK" evidence="3">
    <location>
        <begin position="236"/>
        <end position="268"/>
    </location>
</feature>
<dbReference type="GO" id="GO:0007165">
    <property type="term" value="P:signal transduction"/>
    <property type="evidence" value="ECO:0007669"/>
    <property type="project" value="InterPro"/>
</dbReference>
<dbReference type="AlphaFoldDB" id="A0A2J7ZYQ4"/>
<dbReference type="Pfam" id="PF12796">
    <property type="entry name" value="Ank_2"/>
    <property type="match status" value="1"/>
</dbReference>
<dbReference type="InterPro" id="IPR036770">
    <property type="entry name" value="Ankyrin_rpt-contain_sf"/>
</dbReference>
<dbReference type="PROSITE" id="PS50104">
    <property type="entry name" value="TIR"/>
    <property type="match status" value="1"/>
</dbReference>
<dbReference type="InterPro" id="IPR035897">
    <property type="entry name" value="Toll_tir_struct_dom_sf"/>
</dbReference>
<sequence length="319" mass="33898">MMRASRPTTPAGAAAAVRAPAQIVLSYRVPETGAVELGGNGMVLRMQERLQRDGYLVFVGEASLTAGDSWDDMIQGAIERSSVFIALCSPTYGQTAWTKRELQLADSDQKVIIPVWINGDYPPRGVRMYLLGKQRLPQGDRPMMDVDFETAMLELGACIQRAGCYPGGRSMERPVTASRQQLPKLSATSFRSSLSSYSNAAGPGRALLLASKVGELNSVELQLRSSSINPNVQDKNGATSLQAASRAGHAEVAALLLASGALVDAQDTDGVTPLQVAITEGHAKVAQVLLQAGAAINVFDDARDRVCCVPETGGYVMSD</sequence>
<dbReference type="Pfam" id="PF13676">
    <property type="entry name" value="TIR_2"/>
    <property type="match status" value="1"/>
</dbReference>
<organism evidence="5 6">
    <name type="scientific">Tetrabaena socialis</name>
    <dbReference type="NCBI Taxonomy" id="47790"/>
    <lineage>
        <taxon>Eukaryota</taxon>
        <taxon>Viridiplantae</taxon>
        <taxon>Chlorophyta</taxon>
        <taxon>core chlorophytes</taxon>
        <taxon>Chlorophyceae</taxon>
        <taxon>CS clade</taxon>
        <taxon>Chlamydomonadales</taxon>
        <taxon>Tetrabaenaceae</taxon>
        <taxon>Tetrabaena</taxon>
    </lineage>
</organism>
<evidence type="ECO:0000313" key="5">
    <source>
        <dbReference type="EMBL" id="PNH05403.1"/>
    </source>
</evidence>
<protein>
    <submittedName>
        <fullName evidence="5">Ankyrin repeat domain-containing protein</fullName>
    </submittedName>
</protein>
<evidence type="ECO:0000259" key="4">
    <source>
        <dbReference type="PROSITE" id="PS50104"/>
    </source>
</evidence>
<keyword evidence="6" id="KW-1185">Reference proteome</keyword>
<dbReference type="OrthoDB" id="1577640at2759"/>
<accession>A0A2J7ZYQ4</accession>